<reference evidence="2 3" key="1">
    <citation type="submission" date="2019-03" db="EMBL/GenBank/DDBJ databases">
        <title>First draft genome of Liparis tanakae, snailfish: a comprehensive survey of snailfish specific genes.</title>
        <authorList>
            <person name="Kim W."/>
            <person name="Song I."/>
            <person name="Jeong J.-H."/>
            <person name="Kim D."/>
            <person name="Kim S."/>
            <person name="Ryu S."/>
            <person name="Song J.Y."/>
            <person name="Lee S.K."/>
        </authorList>
    </citation>
    <scope>NUCLEOTIDE SEQUENCE [LARGE SCALE GENOMIC DNA]</scope>
    <source>
        <tissue evidence="2">Muscle</tissue>
    </source>
</reference>
<protein>
    <recommendedName>
        <fullName evidence="4">VWFD domain-containing protein</fullName>
    </recommendedName>
</protein>
<evidence type="ECO:0000256" key="1">
    <source>
        <dbReference type="SAM" id="MobiDB-lite"/>
    </source>
</evidence>
<sequence>MGDLEKSGEERTYGSGVFKPFNGSNFYVRSNCPFTLTRFTNNRVGCDITVRRGDNGLLVQLEIIINKVRTVVQNGSVIVEEKRLESHPNTPSSRTVSLQKTAAAHKAKQ</sequence>
<name>A0A4Z2GPH8_9TELE</name>
<keyword evidence="3" id="KW-1185">Reference proteome</keyword>
<evidence type="ECO:0000313" key="2">
    <source>
        <dbReference type="EMBL" id="TNN55191.1"/>
    </source>
</evidence>
<feature type="region of interest" description="Disordered" evidence="1">
    <location>
        <begin position="82"/>
        <end position="109"/>
    </location>
</feature>
<evidence type="ECO:0000313" key="3">
    <source>
        <dbReference type="Proteomes" id="UP000314294"/>
    </source>
</evidence>
<gene>
    <name evidence="2" type="ORF">EYF80_034636</name>
</gene>
<proteinExistence type="predicted"/>
<dbReference type="OrthoDB" id="160294at2759"/>
<dbReference type="AlphaFoldDB" id="A0A4Z2GPH8"/>
<organism evidence="2 3">
    <name type="scientific">Liparis tanakae</name>
    <name type="common">Tanaka's snailfish</name>
    <dbReference type="NCBI Taxonomy" id="230148"/>
    <lineage>
        <taxon>Eukaryota</taxon>
        <taxon>Metazoa</taxon>
        <taxon>Chordata</taxon>
        <taxon>Craniata</taxon>
        <taxon>Vertebrata</taxon>
        <taxon>Euteleostomi</taxon>
        <taxon>Actinopterygii</taxon>
        <taxon>Neopterygii</taxon>
        <taxon>Teleostei</taxon>
        <taxon>Neoteleostei</taxon>
        <taxon>Acanthomorphata</taxon>
        <taxon>Eupercaria</taxon>
        <taxon>Perciformes</taxon>
        <taxon>Cottioidei</taxon>
        <taxon>Cottales</taxon>
        <taxon>Liparidae</taxon>
        <taxon>Liparis</taxon>
    </lineage>
</organism>
<feature type="compositionally biased region" description="Polar residues" evidence="1">
    <location>
        <begin position="87"/>
        <end position="100"/>
    </location>
</feature>
<dbReference type="EMBL" id="SRLO01000463">
    <property type="protein sequence ID" value="TNN55191.1"/>
    <property type="molecule type" value="Genomic_DNA"/>
</dbReference>
<dbReference type="Proteomes" id="UP000314294">
    <property type="component" value="Unassembled WGS sequence"/>
</dbReference>
<accession>A0A4Z2GPH8</accession>
<comment type="caution">
    <text evidence="2">The sequence shown here is derived from an EMBL/GenBank/DDBJ whole genome shotgun (WGS) entry which is preliminary data.</text>
</comment>
<evidence type="ECO:0008006" key="4">
    <source>
        <dbReference type="Google" id="ProtNLM"/>
    </source>
</evidence>